<keyword evidence="1" id="KW-1133">Transmembrane helix</keyword>
<organism evidence="3 4">
    <name type="scientific">Malacoplasma iowae DK-CPA</name>
    <dbReference type="NCBI Taxonomy" id="1394179"/>
    <lineage>
        <taxon>Bacteria</taxon>
        <taxon>Bacillati</taxon>
        <taxon>Mycoplasmatota</taxon>
        <taxon>Mycoplasmoidales</taxon>
        <taxon>Mycoplasmoidaceae</taxon>
        <taxon>Malacoplasma</taxon>
    </lineage>
</organism>
<feature type="domain" description="Lipoprotein-associated type-17" evidence="2">
    <location>
        <begin position="711"/>
        <end position="794"/>
    </location>
</feature>
<sequence>MPKFKKKTYSNILGVSVALGSLGFIVGNVVSSHGNKIVNNTKNNFVAKQKLNSAETQATNNQFDYIPIADNKYSAPISTESGYIGYSNDQRQLIMTAYEGVEIWRLNLDTNSDFNSFYNAQYPGVDTKSVKIVSWKYLEESNLIVILTSDTTDNAYKNGLVFAVDASTGLVFSPIRNANNVVDPLSNSTKVADGVTVLYKNSNNDIIATVDGQMNTNNNFPTLNIKKAGYSEVTSKITINSTYGISSFSGIGSHALGVQDGKIKANDWILTALVEGKKGSNANFVLLTAPTGEEPTADKHKDGFKQKVVVVDDNLKPIIDASGQPVSINTKYGMALFPDVSKDLNAVPKYGFYANNDNANISSSVFVIAGRCNAVYKFDYDSSNKTISINKFLDMQDKAKKLDQDVSSFYYDDVTQRVITSNIWSSSNASVGYTDLSESELKYYTIIAGDGESKPISNVKTFSPVFSKTKITESPIIIYDKNDVTKTVGYYFKDNNFNNKVDLPYRNYNDINAEIKNQGFYKNAAPSSVSTDELNRLLKISGNPNKGAWYVSSTTESDDKNGILTVNYQVKYQKWWTDKSDDFASFNIKTIVDGMYKKEGIFHLVTEKTNDSVNNIKYDKINEFKSIKYPSDITNLEIINDFVVINMKDKNGNNIKLQESDVQKVVDDENGTLKVTVDISKYLPTGFETDYYKKTFTYDGFLSSKGYEVTINNDATLKENGFLNQYPSQVTLSDIFDKLVVLGHKFPTSPTEWDFEVTPNDIDGSLTVSLLSKNQFVPSNKREILKDKKIDGFKAVGNDFKNVTVNSYNGLLTSQQIWDEYNDAVTSNKNVLNTTLASLISVPYLSFDQLNISLDENNSKITSNSLPLKIEIKPNSVSQLFIGTEAFVWTQQNINDFSKSKLLQYPFKTSVAINTAVQDFTWNKPTDYHGNSVEIDTSAKEVKINLENVRYENINKEMFADDITKETVVQDLFSASYYDVNNIVLSPNRSAGTLVVTIYATSGNSRSRVLNSSQVLNSAVNSQEQVVPEGGQVYKRIELTGFKIPLSPYAIWVPVIAGLGIIAAGVVFLVYTKVIKRNLRKTVTNSHDIEYLNKLKNNNQKRLEMLKEKRHDEVVKYVEKNNSK</sequence>
<evidence type="ECO:0000256" key="1">
    <source>
        <dbReference type="SAM" id="Phobius"/>
    </source>
</evidence>
<accession>A0A084U2Y0</accession>
<comment type="caution">
    <text evidence="3">The sequence shown here is derived from an EMBL/GenBank/DDBJ whole genome shotgun (WGS) entry which is preliminary data.</text>
</comment>
<feature type="domain" description="Lipoprotein-associated type-17" evidence="2">
    <location>
        <begin position="509"/>
        <end position="574"/>
    </location>
</feature>
<reference evidence="3 4" key="1">
    <citation type="journal article" date="2014" name="PLoS ONE">
        <title>Reduction of Hydrogen Peroxide Accumulation and Toxicity by a Catalase from Mycoplasma iowae.</title>
        <authorList>
            <person name="Pritchard R.E."/>
            <person name="Prassinos A.J."/>
            <person name="Osborne J.D."/>
            <person name="Raviv Z."/>
            <person name="Balish M.F."/>
        </authorList>
    </citation>
    <scope>NUCLEOTIDE SEQUENCE [LARGE SCALE GENOMIC DNA]</scope>
    <source>
        <strain evidence="3 4">DK-CPA</strain>
    </source>
</reference>
<dbReference type="Pfam" id="PF04200">
    <property type="entry name" value="Lipoprotein_17"/>
    <property type="match status" value="3"/>
</dbReference>
<feature type="transmembrane region" description="Helical" evidence="1">
    <location>
        <begin position="1049"/>
        <end position="1071"/>
    </location>
</feature>
<dbReference type="AlphaFoldDB" id="A0A084U2Y0"/>
<keyword evidence="1" id="KW-0812">Transmembrane</keyword>
<evidence type="ECO:0000259" key="2">
    <source>
        <dbReference type="Pfam" id="PF04200"/>
    </source>
</evidence>
<evidence type="ECO:0000313" key="3">
    <source>
        <dbReference type="EMBL" id="KFB07316.1"/>
    </source>
</evidence>
<gene>
    <name evidence="3" type="ORF">P271_147</name>
</gene>
<name>A0A084U2Y0_MALIO</name>
<dbReference type="RefSeq" id="WP_036452420.1">
    <property type="nucleotide sequence ID" value="NZ_AWQU01000086.1"/>
</dbReference>
<dbReference type="EMBL" id="AWQU01000086">
    <property type="protein sequence ID" value="KFB07316.1"/>
    <property type="molecule type" value="Genomic_DNA"/>
</dbReference>
<dbReference type="InterPro" id="IPR007326">
    <property type="entry name" value="Lipoprotein-assoc_dom"/>
</dbReference>
<keyword evidence="4" id="KW-1185">Reference proteome</keyword>
<feature type="transmembrane region" description="Helical" evidence="1">
    <location>
        <begin position="12"/>
        <end position="30"/>
    </location>
</feature>
<feature type="domain" description="Lipoprotein-associated type-17" evidence="2">
    <location>
        <begin position="613"/>
        <end position="702"/>
    </location>
</feature>
<keyword evidence="1" id="KW-0472">Membrane</keyword>
<proteinExistence type="predicted"/>
<evidence type="ECO:0000313" key="4">
    <source>
        <dbReference type="Proteomes" id="UP000028523"/>
    </source>
</evidence>
<dbReference type="Proteomes" id="UP000028523">
    <property type="component" value="Unassembled WGS sequence"/>
</dbReference>
<protein>
    <recommendedName>
        <fullName evidence="2">Lipoprotein-associated type-17 domain-containing protein</fullName>
    </recommendedName>
</protein>